<keyword evidence="4 5" id="KW-0472">Membrane</keyword>
<dbReference type="EC" id="1.-.-.-" evidence="7"/>
<protein>
    <submittedName>
        <fullName evidence="7">Sterol desaturase family protein</fullName>
        <ecNumber evidence="7">1.-.-.-</ecNumber>
    </submittedName>
</protein>
<evidence type="ECO:0000313" key="7">
    <source>
        <dbReference type="EMBL" id="MFC4348078.1"/>
    </source>
</evidence>
<dbReference type="GO" id="GO:0016491">
    <property type="term" value="F:oxidoreductase activity"/>
    <property type="evidence" value="ECO:0007669"/>
    <property type="project" value="UniProtKB-KW"/>
</dbReference>
<evidence type="ECO:0000256" key="1">
    <source>
        <dbReference type="ARBA" id="ARBA00004370"/>
    </source>
</evidence>
<evidence type="ECO:0000313" key="8">
    <source>
        <dbReference type="Proteomes" id="UP001595776"/>
    </source>
</evidence>
<sequence>MDTSTFSTIVTELGTIWATIFSWDFGRYLVGGGGIFLLVWVLLGRRLQSRKIRANTPKPKQMWAEFKASAITAAVFGLVGTISHMGVTSGFLQPIYGEISEYGWAYFLFSLVAVIVLHDAYFYWTHRLMHVRAVLKRAHYLHHRSHNPTPWAAYSFDMVEAAVQAAFVPIFLFFFPLHGLAMFLFLAHMIIRNGMGHSGYELFPRRWAVHPIFGWLTLVTHHDMHHENGNYNFGLYFSWWDRLMGTEHPDYLARVTGDKARSRQPADVTEAKENA</sequence>
<proteinExistence type="predicted"/>
<keyword evidence="2 5" id="KW-0812">Transmembrane</keyword>
<feature type="domain" description="Fatty acid hydroxylase" evidence="6">
    <location>
        <begin position="112"/>
        <end position="246"/>
    </location>
</feature>
<comment type="subcellular location">
    <subcellularLocation>
        <location evidence="1">Membrane</location>
    </subcellularLocation>
</comment>
<feature type="transmembrane region" description="Helical" evidence="5">
    <location>
        <begin position="104"/>
        <end position="124"/>
    </location>
</feature>
<dbReference type="InterPro" id="IPR006694">
    <property type="entry name" value="Fatty_acid_hydroxylase"/>
</dbReference>
<feature type="transmembrane region" description="Helical" evidence="5">
    <location>
        <begin position="166"/>
        <end position="191"/>
    </location>
</feature>
<keyword evidence="8" id="KW-1185">Reference proteome</keyword>
<accession>A0ABV8UBH1</accession>
<evidence type="ECO:0000256" key="5">
    <source>
        <dbReference type="SAM" id="Phobius"/>
    </source>
</evidence>
<comment type="caution">
    <text evidence="7">The sequence shown here is derived from an EMBL/GenBank/DDBJ whole genome shotgun (WGS) entry which is preliminary data.</text>
</comment>
<evidence type="ECO:0000256" key="3">
    <source>
        <dbReference type="ARBA" id="ARBA00022989"/>
    </source>
</evidence>
<keyword evidence="7" id="KW-0560">Oxidoreductase</keyword>
<dbReference type="EMBL" id="JBHSCR010000005">
    <property type="protein sequence ID" value="MFC4348078.1"/>
    <property type="molecule type" value="Genomic_DNA"/>
</dbReference>
<dbReference type="InterPro" id="IPR050307">
    <property type="entry name" value="Sterol_Desaturase_Related"/>
</dbReference>
<dbReference type="Pfam" id="PF04116">
    <property type="entry name" value="FA_hydroxylase"/>
    <property type="match status" value="1"/>
</dbReference>
<keyword evidence="3 5" id="KW-1133">Transmembrane helix</keyword>
<reference evidence="8" key="1">
    <citation type="journal article" date="2019" name="Int. J. Syst. Evol. Microbiol.">
        <title>The Global Catalogue of Microorganisms (GCM) 10K type strain sequencing project: providing services to taxonomists for standard genome sequencing and annotation.</title>
        <authorList>
            <consortium name="The Broad Institute Genomics Platform"/>
            <consortium name="The Broad Institute Genome Sequencing Center for Infectious Disease"/>
            <person name="Wu L."/>
            <person name="Ma J."/>
        </authorList>
    </citation>
    <scope>NUCLEOTIDE SEQUENCE [LARGE SCALE GENOMIC DNA]</scope>
    <source>
        <strain evidence="8">CGMCC 1.15304</strain>
    </source>
</reference>
<dbReference type="RefSeq" id="WP_068151607.1">
    <property type="nucleotide sequence ID" value="NZ_JBHSCR010000005.1"/>
</dbReference>
<name>A0ABV8UBH1_9PROT</name>
<feature type="transmembrane region" description="Helical" evidence="5">
    <location>
        <begin position="64"/>
        <end position="84"/>
    </location>
</feature>
<dbReference type="Proteomes" id="UP001595776">
    <property type="component" value="Unassembled WGS sequence"/>
</dbReference>
<dbReference type="PANTHER" id="PTHR11863">
    <property type="entry name" value="STEROL DESATURASE"/>
    <property type="match status" value="1"/>
</dbReference>
<organism evidence="7 8">
    <name type="scientific">Kordiimonas lipolytica</name>
    <dbReference type="NCBI Taxonomy" id="1662421"/>
    <lineage>
        <taxon>Bacteria</taxon>
        <taxon>Pseudomonadati</taxon>
        <taxon>Pseudomonadota</taxon>
        <taxon>Alphaproteobacteria</taxon>
        <taxon>Kordiimonadales</taxon>
        <taxon>Kordiimonadaceae</taxon>
        <taxon>Kordiimonas</taxon>
    </lineage>
</organism>
<feature type="transmembrane region" description="Helical" evidence="5">
    <location>
        <begin position="25"/>
        <end position="43"/>
    </location>
</feature>
<evidence type="ECO:0000259" key="6">
    <source>
        <dbReference type="Pfam" id="PF04116"/>
    </source>
</evidence>
<gene>
    <name evidence="7" type="ORF">ACFO5Q_09505</name>
</gene>
<evidence type="ECO:0000256" key="2">
    <source>
        <dbReference type="ARBA" id="ARBA00022692"/>
    </source>
</evidence>
<evidence type="ECO:0000256" key="4">
    <source>
        <dbReference type="ARBA" id="ARBA00023136"/>
    </source>
</evidence>